<keyword evidence="2" id="KW-1185">Reference proteome</keyword>
<dbReference type="EMBL" id="BX294156">
    <property type="protein sequence ID" value="CAD78056.1"/>
    <property type="molecule type" value="Genomic_DNA"/>
</dbReference>
<dbReference type="EnsemblBacteria" id="CAD78056">
    <property type="protein sequence ID" value="CAD78056"/>
    <property type="gene ID" value="RB13318"/>
</dbReference>
<dbReference type="Proteomes" id="UP000001025">
    <property type="component" value="Chromosome"/>
</dbReference>
<dbReference type="InParanoid" id="Q7UHB7"/>
<organism evidence="1 2">
    <name type="scientific">Rhodopirellula baltica (strain DSM 10527 / NCIMB 13988 / SH1)</name>
    <dbReference type="NCBI Taxonomy" id="243090"/>
    <lineage>
        <taxon>Bacteria</taxon>
        <taxon>Pseudomonadati</taxon>
        <taxon>Planctomycetota</taxon>
        <taxon>Planctomycetia</taxon>
        <taxon>Pirellulales</taxon>
        <taxon>Pirellulaceae</taxon>
        <taxon>Rhodopirellula</taxon>
    </lineage>
</organism>
<name>Q7UHB7_RHOBA</name>
<dbReference type="STRING" id="243090.RB13318"/>
<protein>
    <submittedName>
        <fullName evidence="1">Uncharacterized protein</fullName>
    </submittedName>
</protein>
<dbReference type="KEGG" id="rba:RB13318"/>
<proteinExistence type="predicted"/>
<gene>
    <name evidence="1" type="ordered locus">RB13318</name>
</gene>
<evidence type="ECO:0000313" key="2">
    <source>
        <dbReference type="Proteomes" id="UP000001025"/>
    </source>
</evidence>
<evidence type="ECO:0000313" key="1">
    <source>
        <dbReference type="EMBL" id="CAD78056.1"/>
    </source>
</evidence>
<accession>Q7UHB7</accession>
<reference evidence="1 2" key="1">
    <citation type="journal article" date="2003" name="Proc. Natl. Acad. Sci. U.S.A.">
        <title>Complete genome sequence of the marine planctomycete Pirellula sp. strain 1.</title>
        <authorList>
            <person name="Gloeckner F.O."/>
            <person name="Kube M."/>
            <person name="Bauer M."/>
            <person name="Teeling H."/>
            <person name="Lombardot T."/>
            <person name="Ludwig W."/>
            <person name="Gade D."/>
            <person name="Beck A."/>
            <person name="Borzym K."/>
            <person name="Heitmann K."/>
            <person name="Rabus R."/>
            <person name="Schlesner H."/>
            <person name="Amann R."/>
            <person name="Reinhardt R."/>
        </authorList>
    </citation>
    <scope>NUCLEOTIDE SEQUENCE [LARGE SCALE GENOMIC DNA]</scope>
    <source>
        <strain evidence="2">DSM 10527 / NCIMB 13988 / SH1</strain>
    </source>
</reference>
<dbReference type="HOGENOM" id="CLU_3332221_0_0_0"/>
<sequence>MRLFVVGLVRNNSLQSVRWFPCASLPFASPLSAIACHA</sequence>
<dbReference type="AlphaFoldDB" id="Q7UHB7"/>